<dbReference type="SMART" id="SM00360">
    <property type="entry name" value="RRM"/>
    <property type="match status" value="1"/>
</dbReference>
<dbReference type="Pfam" id="PF00076">
    <property type="entry name" value="RRM_1"/>
    <property type="match status" value="1"/>
</dbReference>
<sequence length="202" mass="22956">MSQEPYWTITHGHANRTGWSCRECRTVIYQGEPIVIRDGRKLRLMYHEHCYSGGSDPRTQTGSSYHDQKWTNAQSIQEKAPPVKGHGKWSTEYGYKAAKISDENQTTKPLITSKLSRSSSNSSKTNSKPVTNNKLFVTGLLNLDEKDLSEHFAQVGSIEDVITIKDRAGRSRKFGFITFENYRSVHKCLKEKQTINGKQVNT</sequence>
<evidence type="ECO:0000256" key="1">
    <source>
        <dbReference type="ARBA" id="ARBA00004123"/>
    </source>
</evidence>
<dbReference type="InterPro" id="IPR012677">
    <property type="entry name" value="Nucleotide-bd_a/b_plait_sf"/>
</dbReference>
<dbReference type="GO" id="GO:0005654">
    <property type="term" value="C:nucleoplasm"/>
    <property type="evidence" value="ECO:0007669"/>
    <property type="project" value="TreeGrafter"/>
</dbReference>
<evidence type="ECO:0000313" key="6">
    <source>
        <dbReference type="EMBL" id="CAF1482010.1"/>
    </source>
</evidence>
<name>A0A819FGN1_9BILA</name>
<keyword evidence="2" id="KW-0539">Nucleus</keyword>
<keyword evidence="3" id="KW-0694">RNA-binding</keyword>
<dbReference type="Proteomes" id="UP000663891">
    <property type="component" value="Unassembled WGS sequence"/>
</dbReference>
<feature type="region of interest" description="Disordered" evidence="4">
    <location>
        <begin position="106"/>
        <end position="130"/>
    </location>
</feature>
<dbReference type="InterPro" id="IPR035979">
    <property type="entry name" value="RBD_domain_sf"/>
</dbReference>
<dbReference type="GO" id="GO:0010468">
    <property type="term" value="P:regulation of gene expression"/>
    <property type="evidence" value="ECO:0007669"/>
    <property type="project" value="TreeGrafter"/>
</dbReference>
<evidence type="ECO:0000256" key="4">
    <source>
        <dbReference type="SAM" id="MobiDB-lite"/>
    </source>
</evidence>
<dbReference type="PANTHER" id="PTHR48033">
    <property type="entry name" value="RNA-BINDING (RRM/RBD/RNP MOTIFS) FAMILY PROTEIN"/>
    <property type="match status" value="1"/>
</dbReference>
<accession>A0A819FGN1</accession>
<evidence type="ECO:0000313" key="8">
    <source>
        <dbReference type="Proteomes" id="UP000663881"/>
    </source>
</evidence>
<dbReference type="PANTHER" id="PTHR48033:SF10">
    <property type="entry name" value="RNA-BINDING PROTEIN SQUID"/>
    <property type="match status" value="1"/>
</dbReference>
<comment type="subcellular location">
    <subcellularLocation>
        <location evidence="1">Nucleus</location>
    </subcellularLocation>
</comment>
<dbReference type="Gene3D" id="3.30.70.330">
    <property type="match status" value="1"/>
</dbReference>
<evidence type="ECO:0000259" key="5">
    <source>
        <dbReference type="PROSITE" id="PS50102"/>
    </source>
</evidence>
<reference evidence="7" key="1">
    <citation type="submission" date="2021-02" db="EMBL/GenBank/DDBJ databases">
        <authorList>
            <person name="Nowell W R."/>
        </authorList>
    </citation>
    <scope>NUCLEOTIDE SEQUENCE</scope>
</reference>
<dbReference type="GO" id="GO:0000785">
    <property type="term" value="C:chromatin"/>
    <property type="evidence" value="ECO:0007669"/>
    <property type="project" value="TreeGrafter"/>
</dbReference>
<dbReference type="OrthoDB" id="10024807at2759"/>
<feature type="compositionally biased region" description="Low complexity" evidence="4">
    <location>
        <begin position="112"/>
        <end position="130"/>
    </location>
</feature>
<dbReference type="SUPFAM" id="SSF54928">
    <property type="entry name" value="RNA-binding domain, RBD"/>
    <property type="match status" value="1"/>
</dbReference>
<feature type="domain" description="RRM" evidence="5">
    <location>
        <begin position="133"/>
        <end position="202"/>
    </location>
</feature>
<gene>
    <name evidence="7" type="ORF">OKA104_LOCUS22383</name>
    <name evidence="6" type="ORF">VCS650_LOCUS41221</name>
</gene>
<dbReference type="GO" id="GO:0003723">
    <property type="term" value="F:RNA binding"/>
    <property type="evidence" value="ECO:0007669"/>
    <property type="project" value="UniProtKB-UniRule"/>
</dbReference>
<dbReference type="EMBL" id="CAJNON010001726">
    <property type="protein sequence ID" value="CAF1482010.1"/>
    <property type="molecule type" value="Genomic_DNA"/>
</dbReference>
<dbReference type="EMBL" id="CAJOAY010001625">
    <property type="protein sequence ID" value="CAF3867237.1"/>
    <property type="molecule type" value="Genomic_DNA"/>
</dbReference>
<comment type="caution">
    <text evidence="7">The sequence shown here is derived from an EMBL/GenBank/DDBJ whole genome shotgun (WGS) entry which is preliminary data.</text>
</comment>
<dbReference type="AlphaFoldDB" id="A0A819FGN1"/>
<organism evidence="7 8">
    <name type="scientific">Adineta steineri</name>
    <dbReference type="NCBI Taxonomy" id="433720"/>
    <lineage>
        <taxon>Eukaryota</taxon>
        <taxon>Metazoa</taxon>
        <taxon>Spiralia</taxon>
        <taxon>Gnathifera</taxon>
        <taxon>Rotifera</taxon>
        <taxon>Eurotatoria</taxon>
        <taxon>Bdelloidea</taxon>
        <taxon>Adinetida</taxon>
        <taxon>Adinetidae</taxon>
        <taxon>Adineta</taxon>
    </lineage>
</organism>
<evidence type="ECO:0000313" key="7">
    <source>
        <dbReference type="EMBL" id="CAF3867237.1"/>
    </source>
</evidence>
<proteinExistence type="predicted"/>
<evidence type="ECO:0000256" key="3">
    <source>
        <dbReference type="PROSITE-ProRule" id="PRU00176"/>
    </source>
</evidence>
<dbReference type="InterPro" id="IPR000504">
    <property type="entry name" value="RRM_dom"/>
</dbReference>
<dbReference type="PROSITE" id="PS50102">
    <property type="entry name" value="RRM"/>
    <property type="match status" value="1"/>
</dbReference>
<protein>
    <recommendedName>
        <fullName evidence="5">RRM domain-containing protein</fullName>
    </recommendedName>
</protein>
<evidence type="ECO:0000256" key="2">
    <source>
        <dbReference type="ARBA" id="ARBA00023242"/>
    </source>
</evidence>
<dbReference type="Proteomes" id="UP000663881">
    <property type="component" value="Unassembled WGS sequence"/>
</dbReference>